<accession>A0A2M7ARN3</accession>
<gene>
    <name evidence="1" type="ORF">COS78_03085</name>
</gene>
<comment type="caution">
    <text evidence="1">The sequence shown here is derived from an EMBL/GenBank/DDBJ whole genome shotgun (WGS) entry which is preliminary data.</text>
</comment>
<name>A0A2M7ARN3_9BACT</name>
<reference evidence="2" key="1">
    <citation type="submission" date="2017-09" db="EMBL/GenBank/DDBJ databases">
        <title>Depth-based differentiation of microbial function through sediment-hosted aquifers and enrichment of novel symbionts in the deep terrestrial subsurface.</title>
        <authorList>
            <person name="Probst A.J."/>
            <person name="Ladd B."/>
            <person name="Jarett J.K."/>
            <person name="Geller-Mcgrath D.E."/>
            <person name="Sieber C.M.K."/>
            <person name="Emerson J.B."/>
            <person name="Anantharaman K."/>
            <person name="Thomas B.C."/>
            <person name="Malmstrom R."/>
            <person name="Stieglmeier M."/>
            <person name="Klingl A."/>
            <person name="Woyke T."/>
            <person name="Ryan C.M."/>
            <person name="Banfield J.F."/>
        </authorList>
    </citation>
    <scope>NUCLEOTIDE SEQUENCE [LARGE SCALE GENOMIC DNA]</scope>
</reference>
<dbReference type="AlphaFoldDB" id="A0A2M7ARN3"/>
<dbReference type="EMBL" id="PEWA01000042">
    <property type="protein sequence ID" value="PIU73289.1"/>
    <property type="molecule type" value="Genomic_DNA"/>
</dbReference>
<evidence type="ECO:0008006" key="3">
    <source>
        <dbReference type="Google" id="ProtNLM"/>
    </source>
</evidence>
<evidence type="ECO:0000313" key="1">
    <source>
        <dbReference type="EMBL" id="PIU73289.1"/>
    </source>
</evidence>
<protein>
    <recommendedName>
        <fullName evidence="3">DUF2383 domain-containing protein</fullName>
    </recommendedName>
</protein>
<organism evidence="1 2">
    <name type="scientific">Candidatus Shapirobacteria bacterium CG06_land_8_20_14_3_00_40_12</name>
    <dbReference type="NCBI Taxonomy" id="1974881"/>
    <lineage>
        <taxon>Bacteria</taxon>
        <taxon>Candidatus Shapironibacteriota</taxon>
    </lineage>
</organism>
<sequence length="148" mass="16570">MSTQALFKFLLSRFSGLRTRLKTDANHQADCHLRRKLTDTLCLIHQDLQAAENDAIKNDDSATAAGLFHIESEIDVIRDHLSGWGRGMGRDTKEPAQKDQRLTKEIHDALEISEKLREAAHIGGPETLKKLMAELKQQVSSLSAVINQ</sequence>
<dbReference type="Proteomes" id="UP000231407">
    <property type="component" value="Unassembled WGS sequence"/>
</dbReference>
<evidence type="ECO:0000313" key="2">
    <source>
        <dbReference type="Proteomes" id="UP000231407"/>
    </source>
</evidence>
<proteinExistence type="predicted"/>